<dbReference type="OrthoDB" id="6628939at2759"/>
<feature type="compositionally biased region" description="Low complexity" evidence="1">
    <location>
        <begin position="12"/>
        <end position="40"/>
    </location>
</feature>
<dbReference type="AlphaFoldDB" id="A0A482XKM1"/>
<name>A0A482XKM1_LAOST</name>
<dbReference type="PANTHER" id="PTHR37002:SF10">
    <property type="entry name" value="TRANSGLUTAMINASE-LIKE DOMAIN-CONTAINING PROTEIN"/>
    <property type="match status" value="1"/>
</dbReference>
<proteinExistence type="predicted"/>
<dbReference type="PANTHER" id="PTHR37002">
    <property type="entry name" value="AGAP007005-PA"/>
    <property type="match status" value="1"/>
</dbReference>
<dbReference type="EMBL" id="QKKF02006848">
    <property type="protein sequence ID" value="RZF46234.1"/>
    <property type="molecule type" value="Genomic_DNA"/>
</dbReference>
<protein>
    <submittedName>
        <fullName evidence="3">Uncharacterized protein</fullName>
    </submittedName>
</protein>
<feature type="transmembrane region" description="Helical" evidence="2">
    <location>
        <begin position="253"/>
        <end position="274"/>
    </location>
</feature>
<dbReference type="Proteomes" id="UP000291343">
    <property type="component" value="Unassembled WGS sequence"/>
</dbReference>
<gene>
    <name evidence="3" type="ORF">LSTR_LSTR010896</name>
</gene>
<dbReference type="InParanoid" id="A0A482XKM1"/>
<feature type="region of interest" description="Disordered" evidence="1">
    <location>
        <begin position="392"/>
        <end position="453"/>
    </location>
</feature>
<keyword evidence="2" id="KW-1133">Transmembrane helix</keyword>
<feature type="compositionally biased region" description="Basic residues" evidence="1">
    <location>
        <begin position="98"/>
        <end position="107"/>
    </location>
</feature>
<feature type="compositionally biased region" description="Pro residues" evidence="1">
    <location>
        <begin position="131"/>
        <end position="169"/>
    </location>
</feature>
<feature type="region of interest" description="Disordered" evidence="1">
    <location>
        <begin position="1"/>
        <end position="40"/>
    </location>
</feature>
<evidence type="ECO:0000256" key="2">
    <source>
        <dbReference type="SAM" id="Phobius"/>
    </source>
</evidence>
<evidence type="ECO:0000313" key="3">
    <source>
        <dbReference type="EMBL" id="RZF46234.1"/>
    </source>
</evidence>
<evidence type="ECO:0000256" key="1">
    <source>
        <dbReference type="SAM" id="MobiDB-lite"/>
    </source>
</evidence>
<organism evidence="3 4">
    <name type="scientific">Laodelphax striatellus</name>
    <name type="common">Small brown planthopper</name>
    <name type="synonym">Delphax striatella</name>
    <dbReference type="NCBI Taxonomy" id="195883"/>
    <lineage>
        <taxon>Eukaryota</taxon>
        <taxon>Metazoa</taxon>
        <taxon>Ecdysozoa</taxon>
        <taxon>Arthropoda</taxon>
        <taxon>Hexapoda</taxon>
        <taxon>Insecta</taxon>
        <taxon>Pterygota</taxon>
        <taxon>Neoptera</taxon>
        <taxon>Paraneoptera</taxon>
        <taxon>Hemiptera</taxon>
        <taxon>Auchenorrhyncha</taxon>
        <taxon>Fulgoroidea</taxon>
        <taxon>Delphacidae</taxon>
        <taxon>Criomorphinae</taxon>
        <taxon>Laodelphax</taxon>
    </lineage>
</organism>
<keyword evidence="2" id="KW-0472">Membrane</keyword>
<feature type="region of interest" description="Disordered" evidence="1">
    <location>
        <begin position="94"/>
        <end position="170"/>
    </location>
</feature>
<feature type="transmembrane region" description="Helical" evidence="2">
    <location>
        <begin position="221"/>
        <end position="241"/>
    </location>
</feature>
<sequence>MRAPVVDTAPLPAVVSSSSSAAPVHNSSSNHISNSNSSNNNNNVSLVRCYGAGVASVPSIDCVVASSSSTNPVVRTFTSTEAQTDDVVVDTAAVVRPRERRRHHNRRQQPPVPPTTTPLTDRLPDILNSHLPPPYTTLPPPPPPHLGLPPSIPVLTAVPPPGSPPPPLQHTPAAVSNLVAGLRFPFAIVPAARRRSRQYASSDEPKSCCGVAVSQAASVRWLMLLVLLVGLCCAFVGTLLLVTRAAGRDHLTLALLIIGVGVVLVGVSAAAWRLTSQEGAASCRAMLGLAGPDELGASEPNRRFVPRLPPSYGRPHHPYAAMMYPEFQYRAPPPSYQASMQEYRLRLLLLDRHTTPVTNSMSPPPTYRSQAGSLLRAPIVTNRRDLIHYQMAASQQSSDYSRPPSYRSRTSCSRSEPRGGGGPGGDSLSSHSRDPSQLSMTSDAGGVTAPPTVITVMGGHHEEAEPIIKLAPGDEGSLSPIAPKDDSKDGNLVTIVQTSSQSTGPVIVTISGNADDGQCSRDTEMEILAHL</sequence>
<evidence type="ECO:0000313" key="4">
    <source>
        <dbReference type="Proteomes" id="UP000291343"/>
    </source>
</evidence>
<accession>A0A482XKM1</accession>
<reference evidence="3 4" key="1">
    <citation type="journal article" date="2017" name="Gigascience">
        <title>Genome sequence of the small brown planthopper, Laodelphax striatellus.</title>
        <authorList>
            <person name="Zhu J."/>
            <person name="Jiang F."/>
            <person name="Wang X."/>
            <person name="Yang P."/>
            <person name="Bao Y."/>
            <person name="Zhao W."/>
            <person name="Wang W."/>
            <person name="Lu H."/>
            <person name="Wang Q."/>
            <person name="Cui N."/>
            <person name="Li J."/>
            <person name="Chen X."/>
            <person name="Luo L."/>
            <person name="Yu J."/>
            <person name="Kang L."/>
            <person name="Cui F."/>
        </authorList>
    </citation>
    <scope>NUCLEOTIDE SEQUENCE [LARGE SCALE GENOMIC DNA]</scope>
    <source>
        <strain evidence="3">Lst14</strain>
    </source>
</reference>
<keyword evidence="4" id="KW-1185">Reference proteome</keyword>
<keyword evidence="2" id="KW-0812">Transmembrane</keyword>
<feature type="compositionally biased region" description="Low complexity" evidence="1">
    <location>
        <begin position="394"/>
        <end position="414"/>
    </location>
</feature>
<comment type="caution">
    <text evidence="3">The sequence shown here is derived from an EMBL/GenBank/DDBJ whole genome shotgun (WGS) entry which is preliminary data.</text>
</comment>